<evidence type="ECO:0000313" key="8">
    <source>
        <dbReference type="EMBL" id="MBR8645949.1"/>
    </source>
</evidence>
<comment type="caution">
    <text evidence="8">The sequence shown here is derived from an EMBL/GenBank/DDBJ whole genome shotgun (WGS) entry which is preliminary data.</text>
</comment>
<dbReference type="InterPro" id="IPR003594">
    <property type="entry name" value="HATPase_dom"/>
</dbReference>
<dbReference type="PANTHER" id="PTHR45453:SF1">
    <property type="entry name" value="PHOSPHATE REGULON SENSOR PROTEIN PHOR"/>
    <property type="match status" value="1"/>
</dbReference>
<proteinExistence type="predicted"/>
<dbReference type="EMBL" id="JAGTPW010000059">
    <property type="protein sequence ID" value="MBR8645949.1"/>
    <property type="molecule type" value="Genomic_DNA"/>
</dbReference>
<gene>
    <name evidence="8" type="ORF">KEH51_24370</name>
</gene>
<dbReference type="GO" id="GO:0004721">
    <property type="term" value="F:phosphoprotein phosphatase activity"/>
    <property type="evidence" value="ECO:0007669"/>
    <property type="project" value="TreeGrafter"/>
</dbReference>
<evidence type="ECO:0000256" key="6">
    <source>
        <dbReference type="ARBA" id="ARBA00023012"/>
    </source>
</evidence>
<evidence type="ECO:0000256" key="2">
    <source>
        <dbReference type="ARBA" id="ARBA00012438"/>
    </source>
</evidence>
<evidence type="ECO:0000256" key="5">
    <source>
        <dbReference type="ARBA" id="ARBA00022777"/>
    </source>
</evidence>
<accession>A0A941FNB6</accession>
<dbReference type="PANTHER" id="PTHR45453">
    <property type="entry name" value="PHOSPHATE REGULON SENSOR PROTEIN PHOR"/>
    <property type="match status" value="1"/>
</dbReference>
<feature type="domain" description="Histidine kinase/HSP90-like ATPase" evidence="7">
    <location>
        <begin position="15"/>
        <end position="66"/>
    </location>
</feature>
<organism evidence="8 9">
    <name type="scientific">Peribacillus frigoritolerans</name>
    <dbReference type="NCBI Taxonomy" id="450367"/>
    <lineage>
        <taxon>Bacteria</taxon>
        <taxon>Bacillati</taxon>
        <taxon>Bacillota</taxon>
        <taxon>Bacilli</taxon>
        <taxon>Bacillales</taxon>
        <taxon>Bacillaceae</taxon>
        <taxon>Peribacillus</taxon>
    </lineage>
</organism>
<dbReference type="GO" id="GO:0005886">
    <property type="term" value="C:plasma membrane"/>
    <property type="evidence" value="ECO:0007669"/>
    <property type="project" value="TreeGrafter"/>
</dbReference>
<keyword evidence="8" id="KW-0067">ATP-binding</keyword>
<protein>
    <recommendedName>
        <fullName evidence="2">histidine kinase</fullName>
        <ecNumber evidence="2">2.7.13.3</ecNumber>
    </recommendedName>
</protein>
<dbReference type="InterPro" id="IPR050351">
    <property type="entry name" value="BphY/WalK/GraS-like"/>
</dbReference>
<comment type="catalytic activity">
    <reaction evidence="1">
        <text>ATP + protein L-histidine = ADP + protein N-phospho-L-histidine.</text>
        <dbReference type="EC" id="2.7.13.3"/>
    </reaction>
</comment>
<evidence type="ECO:0000313" key="9">
    <source>
        <dbReference type="Proteomes" id="UP000680045"/>
    </source>
</evidence>
<dbReference type="InterPro" id="IPR036890">
    <property type="entry name" value="HATPase_C_sf"/>
</dbReference>
<dbReference type="EC" id="2.7.13.3" evidence="2"/>
<evidence type="ECO:0000256" key="3">
    <source>
        <dbReference type="ARBA" id="ARBA00022553"/>
    </source>
</evidence>
<dbReference type="AlphaFoldDB" id="A0A941FNB6"/>
<dbReference type="Pfam" id="PF02518">
    <property type="entry name" value="HATPase_c"/>
    <property type="match status" value="1"/>
</dbReference>
<evidence type="ECO:0000256" key="4">
    <source>
        <dbReference type="ARBA" id="ARBA00022679"/>
    </source>
</evidence>
<evidence type="ECO:0000256" key="1">
    <source>
        <dbReference type="ARBA" id="ARBA00000085"/>
    </source>
</evidence>
<reference evidence="8" key="1">
    <citation type="submission" date="2021-04" db="EMBL/GenBank/DDBJ databases">
        <title>Whole genome sequencing of Enterococci isolates from hospitalized patients.</title>
        <authorList>
            <person name="Ogoti B.M."/>
            <person name="Onyambu F.G."/>
        </authorList>
    </citation>
    <scope>NUCLEOTIDE SEQUENCE</scope>
    <source>
        <strain evidence="8">242</strain>
    </source>
</reference>
<keyword evidence="6" id="KW-0902">Two-component regulatory system</keyword>
<evidence type="ECO:0000259" key="7">
    <source>
        <dbReference type="Pfam" id="PF02518"/>
    </source>
</evidence>
<keyword evidence="8" id="KW-0547">Nucleotide-binding</keyword>
<name>A0A941FNB6_9BACI</name>
<dbReference type="GO" id="GO:0016036">
    <property type="term" value="P:cellular response to phosphate starvation"/>
    <property type="evidence" value="ECO:0007669"/>
    <property type="project" value="TreeGrafter"/>
</dbReference>
<dbReference type="GO" id="GO:0005524">
    <property type="term" value="F:ATP binding"/>
    <property type="evidence" value="ECO:0007669"/>
    <property type="project" value="UniProtKB-KW"/>
</dbReference>
<sequence length="71" mass="8072">MDLKQDLDPDPIIFGDEGRMEQILHNIFDNAIQYTDSGGAIHITLIQHKDDCELLVTDTGNGFRKRICRIS</sequence>
<dbReference type="GO" id="GO:0000155">
    <property type="term" value="F:phosphorelay sensor kinase activity"/>
    <property type="evidence" value="ECO:0007669"/>
    <property type="project" value="TreeGrafter"/>
</dbReference>
<dbReference type="Gene3D" id="3.30.565.10">
    <property type="entry name" value="Histidine kinase-like ATPase, C-terminal domain"/>
    <property type="match status" value="1"/>
</dbReference>
<dbReference type="Proteomes" id="UP000680045">
    <property type="component" value="Unassembled WGS sequence"/>
</dbReference>
<keyword evidence="5" id="KW-0418">Kinase</keyword>
<keyword evidence="4" id="KW-0808">Transferase</keyword>
<dbReference type="SUPFAM" id="SSF55874">
    <property type="entry name" value="ATPase domain of HSP90 chaperone/DNA topoisomerase II/histidine kinase"/>
    <property type="match status" value="1"/>
</dbReference>
<keyword evidence="3" id="KW-0597">Phosphoprotein</keyword>